<dbReference type="AlphaFoldDB" id="A0A382XJY4"/>
<protein>
    <submittedName>
        <fullName evidence="1">Uncharacterized protein</fullName>
    </submittedName>
</protein>
<evidence type="ECO:0000313" key="1">
    <source>
        <dbReference type="EMBL" id="SVD71467.1"/>
    </source>
</evidence>
<reference evidence="1" key="1">
    <citation type="submission" date="2018-05" db="EMBL/GenBank/DDBJ databases">
        <authorList>
            <person name="Lanie J.A."/>
            <person name="Ng W.-L."/>
            <person name="Kazmierczak K.M."/>
            <person name="Andrzejewski T.M."/>
            <person name="Davidsen T.M."/>
            <person name="Wayne K.J."/>
            <person name="Tettelin H."/>
            <person name="Glass J.I."/>
            <person name="Rusch D."/>
            <person name="Podicherti R."/>
            <person name="Tsui H.-C.T."/>
            <person name="Winkler M.E."/>
        </authorList>
    </citation>
    <scope>NUCLEOTIDE SEQUENCE</scope>
</reference>
<sequence length="66" mass="7371">MLTQQQHESFEVDGFVRISAFTKDDASAMEDLVWGGLDRLHGIVRDDPATWTVIHSLATELNSPNT</sequence>
<name>A0A382XJY4_9ZZZZ</name>
<accession>A0A382XJY4</accession>
<gene>
    <name evidence="1" type="ORF">METZ01_LOCUS424321</name>
</gene>
<feature type="non-terminal residue" evidence="1">
    <location>
        <position position="66"/>
    </location>
</feature>
<dbReference type="EMBL" id="UINC01168438">
    <property type="protein sequence ID" value="SVD71467.1"/>
    <property type="molecule type" value="Genomic_DNA"/>
</dbReference>
<proteinExistence type="predicted"/>
<organism evidence="1">
    <name type="scientific">marine metagenome</name>
    <dbReference type="NCBI Taxonomy" id="408172"/>
    <lineage>
        <taxon>unclassified sequences</taxon>
        <taxon>metagenomes</taxon>
        <taxon>ecological metagenomes</taxon>
    </lineage>
</organism>